<keyword evidence="3" id="KW-1185">Reference proteome</keyword>
<dbReference type="EMBL" id="JAFCNB010000005">
    <property type="protein sequence ID" value="MBP2704476.1"/>
    <property type="molecule type" value="Genomic_DNA"/>
</dbReference>
<feature type="region of interest" description="Disordered" evidence="1">
    <location>
        <begin position="58"/>
        <end position="112"/>
    </location>
</feature>
<evidence type="ECO:0000313" key="3">
    <source>
        <dbReference type="Proteomes" id="UP000674234"/>
    </source>
</evidence>
<sequence>MALPTPMRTSAEVASLLGISARTVVENARSGKWPSHRPANAYVFTDEDITRIYELTRTATRAAQQPAEQPDQRAKPAPARRKRTRPADRVGPQEPRSNVRTLVAKPPKAWAR</sequence>
<dbReference type="InterPro" id="IPR009061">
    <property type="entry name" value="DNA-bd_dom_put_sf"/>
</dbReference>
<evidence type="ECO:0000256" key="1">
    <source>
        <dbReference type="SAM" id="MobiDB-lite"/>
    </source>
</evidence>
<organism evidence="2 3">
    <name type="scientific">Microbispora oryzae</name>
    <dbReference type="NCBI Taxonomy" id="2806554"/>
    <lineage>
        <taxon>Bacteria</taxon>
        <taxon>Bacillati</taxon>
        <taxon>Actinomycetota</taxon>
        <taxon>Actinomycetes</taxon>
        <taxon>Streptosporangiales</taxon>
        <taxon>Streptosporangiaceae</taxon>
        <taxon>Microbispora</taxon>
    </lineage>
</organism>
<gene>
    <name evidence="2" type="ORF">JOL79_11685</name>
</gene>
<dbReference type="AlphaFoldDB" id="A0A940WFD7"/>
<proteinExistence type="predicted"/>
<dbReference type="Proteomes" id="UP000674234">
    <property type="component" value="Unassembled WGS sequence"/>
</dbReference>
<reference evidence="2" key="1">
    <citation type="submission" date="2021-02" db="EMBL/GenBank/DDBJ databases">
        <title>Draft genome sequence of Microbispora sp. RL4-1S isolated from rice leaves in Thailand.</title>
        <authorList>
            <person name="Muangham S."/>
            <person name="Duangmal K."/>
        </authorList>
    </citation>
    <scope>NUCLEOTIDE SEQUENCE</scope>
    <source>
        <strain evidence="2">RL4-1S</strain>
    </source>
</reference>
<dbReference type="RefSeq" id="WP_210155781.1">
    <property type="nucleotide sequence ID" value="NZ_JAFCNB010000005.1"/>
</dbReference>
<evidence type="ECO:0000313" key="2">
    <source>
        <dbReference type="EMBL" id="MBP2704476.1"/>
    </source>
</evidence>
<evidence type="ECO:0008006" key="4">
    <source>
        <dbReference type="Google" id="ProtNLM"/>
    </source>
</evidence>
<accession>A0A940WFD7</accession>
<name>A0A940WFD7_9ACTN</name>
<protein>
    <recommendedName>
        <fullName evidence="4">Helix-turn-helix domain-containing protein</fullName>
    </recommendedName>
</protein>
<comment type="caution">
    <text evidence="2">The sequence shown here is derived from an EMBL/GenBank/DDBJ whole genome shotgun (WGS) entry which is preliminary data.</text>
</comment>
<dbReference type="SUPFAM" id="SSF46955">
    <property type="entry name" value="Putative DNA-binding domain"/>
    <property type="match status" value="1"/>
</dbReference>